<dbReference type="InterPro" id="IPR029058">
    <property type="entry name" value="AB_hydrolase_fold"/>
</dbReference>
<sequence>MTDDIDTEQTDGEGSCIAIVGMSGRFPGAPDVAHLWSTIRDGRSGVTRFTDEQLRAAGVSEELLSDPSYVKANPVLDGIEDFDAEFFGVSPKEAQILDPQQRLFLEHSWAALEEAGCDPARFEGAIGVFAGSAWSSYMQNNLMPSGIVSSMGELAVGLANDKDSLTTRVAHALGLTGPSYSVQSYCSTSLVAVCAAATSLANFECDVALAGGVAISVPNKVGYLYQPGGITPPDAECRAFDEAGLGAPMGSGVGVVALRRLEDALADGDRIHAVIRGWAVNNDGGRKVGFTAPGVHGQAGVIAEALASADLTPADIDYVEAHGTGTALGDAVEIAALHQVFQHQSVKIGSVKTNVGHLDRAAGVTNLIKAVLSLGNEEIPPTRNFGTPNRQLAAGDAQLEVVTELTPWPRSEDHVRRAGVSSFGIGGTNAHVVVEEPPRASRPEPSPRPELLIWSARSEQAADAQTDRLAEHLATGADRLADVAYTLQTGRKVFGHRRMLATSTVYGSTVDGEVVTALRAGEVLSRVESRTDRPVAMLIAGTGEQYPGMAADLYATEPVFRAVLDECRAVLVDRLDGLDPLAEMLGERGQGGGLAALLGRDPSGERATPKAEQTDRLQPAMFAVQYALAKLLESWGVVPSVLAGYSVGEYVAACLSGVLSLPDALALVAYRAQLINELPAGEMAAVPLSEQDTRARLVPGLDIAAVNGPALTVVAGEPGAMARFADALDIDVIPCRRLATTHAFHSAMLAPVKQRLTDWVRANVTLNAPRIPYLSNVSGTLATAEQVSDPAYWAEHMCAPVRFHDVLGELLRDQDVAVLELGPGQSLGVMARGHEGCGRDRWPLIVPTLPAENDRRPASVLLAEAAGRLWLAGVPVDWTGYQQGRPVAKVSLPTYPFERQRYWIDAPAQRAGVTPAAVPAEPVRPAAHVDLMRPEWTQRPLGEQLAEVARCVLVGGDEAVAGALADALTAAGVEVRRTVATEVVNDGATVLDLRLLVPDPSTVDAETAVRDAAALLNAWGGAAGNSRIVLVTRGGHAVTGDETPEPAAAAVAVLPVVAGQEYLNLDCRVIDLDETTDAVAVLAAEVRQVSEDVLAAYRSGRRLVREFVVADAEPAGTAPAVVEGGTYLITGGLGDVGLLLAEHLAQAGAGRLVLTSRGGVPDGAGDRRSDGVARLREYGVEVLTPAVDVTDLDAMRALLAEVAAGGRIDGVVHAAAVTGQNSFAVLRDVDAAGVRQHFGAKVDGARVLETVLGELAEPPRFCVLFSSTSSILGGLAFGSYAAANAALTAIAERNHDRGWVAACWDTWSITLEQVQGAVGAAMVQHSMSTEEGMAAFDRMVATPRPVWVVAAGGLTDRLPTAATAMDLPSGGQRFPRPELPNPYTAPLTATERALAELWTDVLGIEPIGTRDAFFDLGGNSLLGLQMLTLVKKRFGVSVPSVTLFEAPTVHALAASLDEQGATAPASPARITAIPRQAPDEDRRIAIVGMAGRFPGASDVDTFWQNICAGVESISRFTPEELRATGVPEEQLADPAYVPARPILDDVRSFDAAFFGMNPRMAAMTDPQQRIFLEVCWEALEHAGYAAPEGRGRVGVYGGSNISTYLLANPDVLTSGDFSVYEVIMGNDKDALTTQVSYLMDLYGPSVAVQTFCSTSLVATHMAVQALRNGECELAMAGGVSVQVPDKAGHVYEPGGMASPDGHVRTFDAQARGSMFGDGASVVVLKRLSDAVRDGDYIHAVIRGSAMNNDGALKVGYTAPSVVGQSRVVADALADAGVTGSEVSYVECHGTATELGDPIEIVALTKAFGDTEDKQFCRVGSVKTNVGHLDRAAGTTGLIKTALSLRNDAIPPTLHYTAPNPKIDFANSPFFVNTELSPFPEGKPPIAGVSSLGMGGTNVHVVLEKAPERAPVVESDPDAARRFHVLPVSARTERAVEQHCRRLGAHLETVTDATRLRDVAFSLQAGRQRFDHRRALLTDDLATAATELGSLENVLARHDSAKGRPVAFVFAGVGEQYPGMVRELYRREPAFAAALDDCLGLLGDAADFADLLTGVRGGQVDLAALLGRSSAPADERTAALERTEVVQPALFAVEYAVARTLLAWGLRPQVMLGYSLGEYVAACLAGVLSLEDAIKLVAHRARLIDALPGGGMLAVSATVEALAGFDLADRGIDVAAINGPQVTVVAGPHEALAELTDLLHDNDIVARPLSTTHAFHSRMLEPVAAELTAWVRDNISLNAPKIPYISNVTGTRITAEQAGNPAYWARHMCQTVRFGDAVATLLAEPELAIVEIGPGQSLGALVRGADCPPERWPLIQATLPAVGDQRPDDQVLTDALARLWLTGVDVDWNAYHDGTRPYRVPLPTYPFQRQQYWLKSTGGGESTGRVEISVTGLVEEPSGPHVEVLTPRWTPEPIDGEPAEVPLCLVIPDAGGIGDQLVELLRSQDVDARLVGSTDFPAAAAEHAIEGQTTVVDLRLLDHPDSDVDGRETVRPVAAVMDAWASRSDSARVLVVTRGGHAVRASEVPVVAQTAPGIMAAVANLEYLNLDCATVDLDDRATVAESAAALAAEVRRPAATGDVLVAHRDGVRHARTFQPEAHGLAPIAVREGGTYLITGGLGDIGLLLAGHLAEAGAARLVLTSRAGLPDDATGKRADIVAGLRARGVEVDVPAVDVTDEDAMRALIDGVIAERGRLDGVVHLAAITDPGTFRAVRDVDDEAVRLHFGAKVAGARVLETVLGGLPAEQAPEFCLLFSSTSSVLGGITFSCYATSNAALTAIGQRNHDRFVAGELATCWIASSWDTWAVTLDKIKVGAVQEKHSMSPQEALAAFDTILADPGPWLVVAAGGLDGRLPKASSIADVVLTGERFPRPSLPNSYAPAATDTEKALADLWSHLLGVEPVGVKDAFFDLGGNSLLGLQMLSLVKKRFGVSVPAVTLFEAPNVQALAKILDGEGATDKEAVPAPRAERPAVTTEVTDDDRIAIVGMAGRFPGASDVDTFWQNICAGVESISRFTPEELRAAGVPEEQLSDPAYVPARPVLDDVQSFDAAFFGISPRMASVTDPQQRIFLEVCWEALEQAGYVAPEGRGRVGVFGGSNISTYLFRNPDTMVSGEFSSYEVIMGNDKDALTTQVSYLLDLSGPSVAVQTFCSTSLVATHMAVRSLRHGECEMALAGGVSVHVPDRAGHVFEPGGMASPDGHVRTFDAQARGSMFGDGAAVVALKRLSDAVRDGDYIHAVIRGSAMNNDGALKVGYTAPSVVGQSRVVVDALADAGVSGSDVSYVECHGTATELGDPIEVAALTRAFGDTEDKQFCRVGSVKTNVGHLDRAAGATGLIKTALAVRENMIPPTLHYTEPNPQIDFENSPFYVNTELSPFPEGKAPIAGVSSLGMGGTNAHVVVEKAPERPAVVESDPDAARRFHVLPVSARTEAAATQACERLGSHLAGTVDAFPLADVAYTLQVGRKLFEHRRVLVADATAAAATAFADGQVLGRADATTERPVAFVFSGVGEQYPGMVRELYRREPAFAAVLDECLGLLSESADFADLLTGARGGGPDLAALLGRATTVDERGKTLERTEVVQPALFAVEFALARTLMAWGVRPRVMLGYSLGEYVAACLAGVLSLPDALKLVAHRAKLIDALPGGAMVAVGLTPGQLVSYGLVDRGIDIAAVNGPQATVLAGPAEALDVLVELLRSREIPARPLQTTHAFHSRMLAPVADELTTWVRQNVSLNPPRIPYISNTTGAQITAGEATDPAYWARHMCQTVQFGAAVEALLAEPGMAIVEVGPGQSLGALIRGAGCPREQWPLIQATLPAANDQRPDDQALTDALARLWLTGVAVDWKAYHEGNRRCRVPLPTYRFQRQRYWREGPALSLAALTGTAPVAEENPLDVVARLPKLPEQQWLHLPVWRQTAAPAAAEQQPGSWLVYAADGFATDIVAGLRSRTDATVTEVRAGDAFAVTATGYTIRPGNVDDTLALLRELRASGTALERVLHLWTVDATGDDAVHGGLHTLVALARAAGELGLDGWSLDVVTTGAEQVLPGDPVNPHAATATGPALVIPMEFPSVRSRLVDVDRGAKAVGALVAELARPATERIVALRHGRRWVPGYESTDAPADPGTDVLRDGGVYLITGGLGGIGLAMAQRLATDHHAKLVLFGRTGIDGVGARAQERAAAIQRLRDAGAEIEVVTGDVADPADVRQAVSVAQQRFGALHGVLHAAGLPGMGLIQLKNPDELDPVLAPKVAGTLAITEALGVGTAEEVELDFLVLFSSITAATGGGPGQVDYCAANAFMDAYAHELAEDGRRVVSVDWGEWQWNAWEEGLSGYADSLQEFLRDNRKRIGLEFDEGWRSLLRALAAGEPRVVVSTQDFETVVGFSAHFTLEAVATQAMAAAGGERHPRPELMTPYQEPSGRAEERIAELWCQSLHLEQVGVLDNFFELGGNSLLGVNIVATVRAEFGLDELPPHVLYEAPTVAALAKVVEAGNDRTDSTAKPADEGRSLVRAQLRRSGLEAAARRRGR</sequence>
<dbReference type="GO" id="GO:0006633">
    <property type="term" value="P:fatty acid biosynthetic process"/>
    <property type="evidence" value="ECO:0007669"/>
    <property type="project" value="TreeGrafter"/>
</dbReference>
<dbReference type="RefSeq" id="WP_133849172.1">
    <property type="nucleotide sequence ID" value="NZ_SNXZ01000002.1"/>
</dbReference>
<keyword evidence="6" id="KW-0511">Multifunctional enzyme</keyword>
<dbReference type="SMART" id="SM00827">
    <property type="entry name" value="PKS_AT"/>
    <property type="match status" value="3"/>
</dbReference>
<evidence type="ECO:0000256" key="7">
    <source>
        <dbReference type="ARBA" id="ARBA00023315"/>
    </source>
</evidence>
<dbReference type="SUPFAM" id="SSF47336">
    <property type="entry name" value="ACP-like"/>
    <property type="match status" value="3"/>
</dbReference>
<organism evidence="10 11">
    <name type="scientific">Labedaea rhizosphaerae</name>
    <dbReference type="NCBI Taxonomy" id="598644"/>
    <lineage>
        <taxon>Bacteria</taxon>
        <taxon>Bacillati</taxon>
        <taxon>Actinomycetota</taxon>
        <taxon>Actinomycetes</taxon>
        <taxon>Pseudonocardiales</taxon>
        <taxon>Pseudonocardiaceae</taxon>
        <taxon>Labedaea</taxon>
    </lineage>
</organism>
<dbReference type="Pfam" id="PF08659">
    <property type="entry name" value="KR"/>
    <property type="match status" value="3"/>
</dbReference>
<dbReference type="InterPro" id="IPR014031">
    <property type="entry name" value="Ketoacyl_synth_C"/>
</dbReference>
<dbReference type="SUPFAM" id="SSF52151">
    <property type="entry name" value="FabD/lysophospholipase-like"/>
    <property type="match status" value="3"/>
</dbReference>
<evidence type="ECO:0000259" key="8">
    <source>
        <dbReference type="PROSITE" id="PS50075"/>
    </source>
</evidence>
<dbReference type="Pfam" id="PF16197">
    <property type="entry name" value="KAsynt_C_assoc"/>
    <property type="match status" value="3"/>
</dbReference>
<dbReference type="InterPro" id="IPR001227">
    <property type="entry name" value="Ac_transferase_dom_sf"/>
</dbReference>
<dbReference type="InterPro" id="IPR014043">
    <property type="entry name" value="Acyl_transferase_dom"/>
</dbReference>
<name>A0A4R6SFZ9_LABRH</name>
<dbReference type="Pfam" id="PF00550">
    <property type="entry name" value="PP-binding"/>
    <property type="match status" value="3"/>
</dbReference>
<dbReference type="SMART" id="SM00822">
    <property type="entry name" value="PKS_KR"/>
    <property type="match status" value="3"/>
</dbReference>
<protein>
    <submittedName>
        <fullName evidence="10">Acyl transferase domain-containing protein</fullName>
    </submittedName>
</protein>
<dbReference type="InterPro" id="IPR050091">
    <property type="entry name" value="PKS_NRPS_Biosynth_Enz"/>
</dbReference>
<comment type="caution">
    <text evidence="10">The sequence shown here is derived from an EMBL/GenBank/DDBJ whole genome shotgun (WGS) entry which is preliminary data.</text>
</comment>
<gene>
    <name evidence="10" type="ORF">EV186_102318</name>
</gene>
<evidence type="ECO:0000259" key="9">
    <source>
        <dbReference type="PROSITE" id="PS52004"/>
    </source>
</evidence>
<feature type="domain" description="Carrier" evidence="8">
    <location>
        <begin position="1385"/>
        <end position="1460"/>
    </location>
</feature>
<feature type="domain" description="Carrier" evidence="8">
    <location>
        <begin position="2877"/>
        <end position="2952"/>
    </location>
</feature>
<dbReference type="InterPro" id="IPR016035">
    <property type="entry name" value="Acyl_Trfase/lysoPLipase"/>
</dbReference>
<accession>A0A4R6SFZ9</accession>
<dbReference type="PROSITE" id="PS52004">
    <property type="entry name" value="KS3_2"/>
    <property type="match status" value="3"/>
</dbReference>
<dbReference type="CDD" id="cd08953">
    <property type="entry name" value="KR_2_SDR_x"/>
    <property type="match status" value="1"/>
</dbReference>
<dbReference type="EMBL" id="SNXZ01000002">
    <property type="protein sequence ID" value="TDQ00457.1"/>
    <property type="molecule type" value="Genomic_DNA"/>
</dbReference>
<dbReference type="Pfam" id="PF02801">
    <property type="entry name" value="Ketoacyl-synt_C"/>
    <property type="match status" value="3"/>
</dbReference>
<dbReference type="Gene3D" id="3.40.366.10">
    <property type="entry name" value="Malonyl-Coenzyme A Acyl Carrier Protein, domain 2"/>
    <property type="match status" value="3"/>
</dbReference>
<evidence type="ECO:0000256" key="5">
    <source>
        <dbReference type="ARBA" id="ARBA00023098"/>
    </source>
</evidence>
<evidence type="ECO:0000256" key="4">
    <source>
        <dbReference type="ARBA" id="ARBA00022832"/>
    </source>
</evidence>
<dbReference type="PROSITE" id="PS00012">
    <property type="entry name" value="PHOSPHOPANTETHEINE"/>
    <property type="match status" value="3"/>
</dbReference>
<dbReference type="InterPro" id="IPR020841">
    <property type="entry name" value="PKS_Beta-ketoAc_synthase_dom"/>
</dbReference>
<dbReference type="GO" id="GO:0004312">
    <property type="term" value="F:fatty acid synthase activity"/>
    <property type="evidence" value="ECO:0007669"/>
    <property type="project" value="TreeGrafter"/>
</dbReference>
<dbReference type="Gene3D" id="3.40.47.10">
    <property type="match status" value="3"/>
</dbReference>
<dbReference type="InterPro" id="IPR006162">
    <property type="entry name" value="Ppantetheine_attach_site"/>
</dbReference>
<keyword evidence="2" id="KW-0597">Phosphoprotein</keyword>
<dbReference type="Gene3D" id="3.30.70.3290">
    <property type="match status" value="3"/>
</dbReference>
<dbReference type="InterPro" id="IPR036291">
    <property type="entry name" value="NAD(P)-bd_dom_sf"/>
</dbReference>
<evidence type="ECO:0000256" key="2">
    <source>
        <dbReference type="ARBA" id="ARBA00022553"/>
    </source>
</evidence>
<keyword evidence="5" id="KW-0443">Lipid metabolism</keyword>
<feature type="domain" description="Ketosynthase family 3 (KS3)" evidence="9">
    <location>
        <begin position="14"/>
        <end position="436"/>
    </location>
</feature>
<keyword evidence="7" id="KW-0012">Acyltransferase</keyword>
<dbReference type="InterPro" id="IPR057326">
    <property type="entry name" value="KR_dom"/>
</dbReference>
<evidence type="ECO:0000313" key="11">
    <source>
        <dbReference type="Proteomes" id="UP000295444"/>
    </source>
</evidence>
<keyword evidence="11" id="KW-1185">Reference proteome</keyword>
<dbReference type="Pfam" id="PF00698">
    <property type="entry name" value="Acyl_transf_1"/>
    <property type="match status" value="3"/>
</dbReference>
<evidence type="ECO:0000256" key="1">
    <source>
        <dbReference type="ARBA" id="ARBA00022450"/>
    </source>
</evidence>
<dbReference type="Gene3D" id="3.40.50.720">
    <property type="entry name" value="NAD(P)-binding Rossmann-like Domain"/>
    <property type="match status" value="3"/>
</dbReference>
<dbReference type="SUPFAM" id="SSF55048">
    <property type="entry name" value="Probable ACP-binding domain of malonyl-CoA ACP transacylase"/>
    <property type="match status" value="3"/>
</dbReference>
<dbReference type="SUPFAM" id="SSF51735">
    <property type="entry name" value="NAD(P)-binding Rossmann-fold domains"/>
    <property type="match status" value="6"/>
</dbReference>
<dbReference type="InterPro" id="IPR032821">
    <property type="entry name" value="PKS_assoc"/>
</dbReference>
<dbReference type="Pfam" id="PF00109">
    <property type="entry name" value="ketoacyl-synt"/>
    <property type="match status" value="3"/>
</dbReference>
<dbReference type="SMART" id="SM00823">
    <property type="entry name" value="PKS_PP"/>
    <property type="match status" value="3"/>
</dbReference>
<dbReference type="PROSITE" id="PS50075">
    <property type="entry name" value="CARRIER"/>
    <property type="match status" value="3"/>
</dbReference>
<dbReference type="SUPFAM" id="SSF53901">
    <property type="entry name" value="Thiolase-like"/>
    <property type="match status" value="3"/>
</dbReference>
<dbReference type="Gene3D" id="1.10.1200.10">
    <property type="entry name" value="ACP-like"/>
    <property type="match status" value="1"/>
</dbReference>
<dbReference type="PANTHER" id="PTHR43775">
    <property type="entry name" value="FATTY ACID SYNTHASE"/>
    <property type="match status" value="1"/>
</dbReference>
<dbReference type="FunFam" id="3.40.47.10:FF:000042">
    <property type="entry name" value="Polyketide synthase Pks13"/>
    <property type="match status" value="3"/>
</dbReference>
<dbReference type="InterPro" id="IPR036736">
    <property type="entry name" value="ACP-like_sf"/>
</dbReference>
<dbReference type="PANTHER" id="PTHR43775:SF51">
    <property type="entry name" value="INACTIVE PHENOLPHTHIOCEROL SYNTHESIS POLYKETIDE SYNTHASE TYPE I PKS1-RELATED"/>
    <property type="match status" value="1"/>
</dbReference>
<feature type="domain" description="Ketosynthase family 3 (KS3)" evidence="9">
    <location>
        <begin position="1481"/>
        <end position="1904"/>
    </location>
</feature>
<feature type="domain" description="Ketosynthase family 3 (KS3)" evidence="9">
    <location>
        <begin position="2976"/>
        <end position="3399"/>
    </location>
</feature>
<dbReference type="InterPro" id="IPR020806">
    <property type="entry name" value="PKS_PP-bd"/>
</dbReference>
<dbReference type="InterPro" id="IPR016036">
    <property type="entry name" value="Malonyl_transacylase_ACP-bd"/>
</dbReference>
<evidence type="ECO:0000256" key="3">
    <source>
        <dbReference type="ARBA" id="ARBA00022679"/>
    </source>
</evidence>
<dbReference type="CDD" id="cd00833">
    <property type="entry name" value="PKS"/>
    <property type="match status" value="3"/>
</dbReference>
<dbReference type="InterPro" id="IPR009081">
    <property type="entry name" value="PP-bd_ACP"/>
</dbReference>
<dbReference type="InterPro" id="IPR014030">
    <property type="entry name" value="Ketoacyl_synth_N"/>
</dbReference>
<dbReference type="InterPro" id="IPR016039">
    <property type="entry name" value="Thiolase-like"/>
</dbReference>
<dbReference type="Gene3D" id="3.40.50.1820">
    <property type="entry name" value="alpha/beta hydrolase"/>
    <property type="match status" value="2"/>
</dbReference>
<dbReference type="GO" id="GO:0031177">
    <property type="term" value="F:phosphopantetheine binding"/>
    <property type="evidence" value="ECO:0007669"/>
    <property type="project" value="InterPro"/>
</dbReference>
<feature type="domain" description="Carrier" evidence="8">
    <location>
        <begin position="4409"/>
        <end position="4485"/>
    </location>
</feature>
<reference evidence="10 11" key="1">
    <citation type="submission" date="2019-03" db="EMBL/GenBank/DDBJ databases">
        <title>Genomic Encyclopedia of Type Strains, Phase IV (KMG-IV): sequencing the most valuable type-strain genomes for metagenomic binning, comparative biology and taxonomic classification.</title>
        <authorList>
            <person name="Goeker M."/>
        </authorList>
    </citation>
    <scope>NUCLEOTIDE SEQUENCE [LARGE SCALE GENOMIC DNA]</scope>
    <source>
        <strain evidence="10 11">DSM 45361</strain>
    </source>
</reference>
<keyword evidence="1" id="KW-0596">Phosphopantetheine</keyword>
<keyword evidence="3 10" id="KW-0808">Transferase</keyword>
<evidence type="ECO:0000256" key="6">
    <source>
        <dbReference type="ARBA" id="ARBA00023268"/>
    </source>
</evidence>
<evidence type="ECO:0000313" key="10">
    <source>
        <dbReference type="EMBL" id="TDQ00457.1"/>
    </source>
</evidence>
<dbReference type="Proteomes" id="UP000295444">
    <property type="component" value="Unassembled WGS sequence"/>
</dbReference>
<proteinExistence type="predicted"/>
<dbReference type="OrthoDB" id="9778690at2"/>
<keyword evidence="4" id="KW-0276">Fatty acid metabolism</keyword>
<dbReference type="InterPro" id="IPR013968">
    <property type="entry name" value="PKS_KR"/>
</dbReference>
<dbReference type="SMART" id="SM00825">
    <property type="entry name" value="PKS_KS"/>
    <property type="match status" value="3"/>
</dbReference>